<dbReference type="PANTHER" id="PTHR12196:SF2">
    <property type="entry name" value="DIPHTHINE--AMMONIA LIGASE"/>
    <property type="match status" value="1"/>
</dbReference>
<evidence type="ECO:0000256" key="6">
    <source>
        <dbReference type="ARBA" id="ARBA00031202"/>
    </source>
</evidence>
<dbReference type="AlphaFoldDB" id="A0A0M3JWJ0"/>
<dbReference type="Gene3D" id="3.40.50.620">
    <property type="entry name" value="HUPs"/>
    <property type="match status" value="1"/>
</dbReference>
<evidence type="ECO:0000313" key="12">
    <source>
        <dbReference type="Proteomes" id="UP000267096"/>
    </source>
</evidence>
<evidence type="ECO:0000256" key="1">
    <source>
        <dbReference type="ARBA" id="ARBA00005156"/>
    </source>
</evidence>
<comment type="similarity">
    <text evidence="2">Belongs to the Diphthine--ammonia ligase family.</text>
</comment>
<evidence type="ECO:0000256" key="7">
    <source>
        <dbReference type="ARBA" id="ARBA00031552"/>
    </source>
</evidence>
<evidence type="ECO:0000256" key="5">
    <source>
        <dbReference type="ARBA" id="ARBA00029814"/>
    </source>
</evidence>
<sequence length="196" mass="22005">MKIVGLVSGGKDSCYNLMKCLQNGHQIICLANLYPPSSNSTDEIDSYMYQSVAYMGVQLYSEACELPLYRREIKGKPMNVDADYKPTDDDEVEDLYELLADVRLKHPDVEGVSVGAILSSYQKKRVENVCDRLNMKVLCYLWGMDQSKLLDEIINSQIDAIVVKVAALGLNSKHISQSLVDVCFIVHLPIFLTSLF</sequence>
<accession>A0A0M3JWJ0</accession>
<dbReference type="InterPro" id="IPR030662">
    <property type="entry name" value="DPH6/MJ0570"/>
</dbReference>
<keyword evidence="12" id="KW-1185">Reference proteome</keyword>
<reference evidence="11 12" key="2">
    <citation type="submission" date="2018-11" db="EMBL/GenBank/DDBJ databases">
        <authorList>
            <consortium name="Pathogen Informatics"/>
        </authorList>
    </citation>
    <scope>NUCLEOTIDE SEQUENCE [LARGE SCALE GENOMIC DNA]</scope>
</reference>
<dbReference type="UniPathway" id="UPA00559"/>
<evidence type="ECO:0000256" key="8">
    <source>
        <dbReference type="ARBA" id="ARBA00032849"/>
    </source>
</evidence>
<evidence type="ECO:0000256" key="9">
    <source>
        <dbReference type="ARBA" id="ARBA00048108"/>
    </source>
</evidence>
<organism evidence="13">
    <name type="scientific">Anisakis simplex</name>
    <name type="common">Herring worm</name>
    <dbReference type="NCBI Taxonomy" id="6269"/>
    <lineage>
        <taxon>Eukaryota</taxon>
        <taxon>Metazoa</taxon>
        <taxon>Ecdysozoa</taxon>
        <taxon>Nematoda</taxon>
        <taxon>Chromadorea</taxon>
        <taxon>Rhabditida</taxon>
        <taxon>Spirurina</taxon>
        <taxon>Ascaridomorpha</taxon>
        <taxon>Ascaridoidea</taxon>
        <taxon>Anisakidae</taxon>
        <taxon>Anisakis</taxon>
        <taxon>Anisakis simplex complex</taxon>
    </lineage>
</organism>
<dbReference type="OrthoDB" id="686384at2759"/>
<evidence type="ECO:0000313" key="11">
    <source>
        <dbReference type="EMBL" id="VDK46614.1"/>
    </source>
</evidence>
<dbReference type="GO" id="GO:0017178">
    <property type="term" value="F:diphthine-ammonia ligase activity"/>
    <property type="evidence" value="ECO:0007669"/>
    <property type="project" value="UniProtKB-EC"/>
</dbReference>
<dbReference type="Pfam" id="PF01902">
    <property type="entry name" value="Diphthami_syn_2"/>
    <property type="match status" value="1"/>
</dbReference>
<name>A0A0M3JWJ0_ANISI</name>
<feature type="domain" description="Diphthamide synthase" evidence="10">
    <location>
        <begin position="1"/>
        <end position="176"/>
    </location>
</feature>
<dbReference type="SUPFAM" id="SSF52402">
    <property type="entry name" value="Adenine nucleotide alpha hydrolases-like"/>
    <property type="match status" value="1"/>
</dbReference>
<proteinExistence type="inferred from homology"/>
<dbReference type="EMBL" id="UYRR01031141">
    <property type="protein sequence ID" value="VDK46614.1"/>
    <property type="molecule type" value="Genomic_DNA"/>
</dbReference>
<evidence type="ECO:0000259" key="10">
    <source>
        <dbReference type="Pfam" id="PF01902"/>
    </source>
</evidence>
<dbReference type="PANTHER" id="PTHR12196">
    <property type="entry name" value="DOMAIN OF UNKNOWN FUNCTION 71 DUF71 -CONTAINING PROTEIN"/>
    <property type="match status" value="1"/>
</dbReference>
<dbReference type="InterPro" id="IPR002761">
    <property type="entry name" value="Diphthami_syn_dom"/>
</dbReference>
<evidence type="ECO:0000256" key="4">
    <source>
        <dbReference type="ARBA" id="ARBA00018426"/>
    </source>
</evidence>
<dbReference type="FunFam" id="3.40.50.620:FF:000145">
    <property type="entry name" value="ATP-binding domain containing protein"/>
    <property type="match status" value="1"/>
</dbReference>
<dbReference type="InterPro" id="IPR014729">
    <property type="entry name" value="Rossmann-like_a/b/a_fold"/>
</dbReference>
<dbReference type="EC" id="6.3.1.14" evidence="3"/>
<dbReference type="CDD" id="cd01994">
    <property type="entry name" value="AANH_PF0828-like"/>
    <property type="match status" value="1"/>
</dbReference>
<dbReference type="Proteomes" id="UP000267096">
    <property type="component" value="Unassembled WGS sequence"/>
</dbReference>
<dbReference type="WBParaSite" id="ASIM_0001265501-mRNA-1">
    <property type="protein sequence ID" value="ASIM_0001265501-mRNA-1"/>
    <property type="gene ID" value="ASIM_0001265501"/>
</dbReference>
<evidence type="ECO:0000313" key="13">
    <source>
        <dbReference type="WBParaSite" id="ASIM_0001265501-mRNA-1"/>
    </source>
</evidence>
<protein>
    <recommendedName>
        <fullName evidence="4">Diphthine--ammonia ligase</fullName>
        <ecNumber evidence="3">6.3.1.14</ecNumber>
    </recommendedName>
    <alternativeName>
        <fullName evidence="6">ATP-binding domain-containing protein 4</fullName>
    </alternativeName>
    <alternativeName>
        <fullName evidence="5">Diphthamide synthase</fullName>
    </alternativeName>
    <alternativeName>
        <fullName evidence="7">Diphthamide synthetase</fullName>
    </alternativeName>
    <alternativeName>
        <fullName evidence="8">Protein DPH6 homolog</fullName>
    </alternativeName>
</protein>
<reference evidence="13" key="1">
    <citation type="submission" date="2017-02" db="UniProtKB">
        <authorList>
            <consortium name="WormBaseParasite"/>
        </authorList>
    </citation>
    <scope>IDENTIFICATION</scope>
</reference>
<comment type="pathway">
    <text evidence="1">Protein modification; peptidyl-diphthamide biosynthesis.</text>
</comment>
<evidence type="ECO:0000256" key="3">
    <source>
        <dbReference type="ARBA" id="ARBA00012089"/>
    </source>
</evidence>
<dbReference type="GO" id="GO:0017183">
    <property type="term" value="P:protein histidyl modification to diphthamide"/>
    <property type="evidence" value="ECO:0007669"/>
    <property type="project" value="UniProtKB-UniPathway"/>
</dbReference>
<comment type="catalytic activity">
    <reaction evidence="9">
        <text>diphthine-[translation elongation factor 2] + NH4(+) + ATP = diphthamide-[translation elongation factor 2] + AMP + diphosphate + H(+)</text>
        <dbReference type="Rhea" id="RHEA:19753"/>
        <dbReference type="Rhea" id="RHEA-COMP:10172"/>
        <dbReference type="Rhea" id="RHEA-COMP:10174"/>
        <dbReference type="ChEBI" id="CHEBI:15378"/>
        <dbReference type="ChEBI" id="CHEBI:16692"/>
        <dbReference type="ChEBI" id="CHEBI:28938"/>
        <dbReference type="ChEBI" id="CHEBI:30616"/>
        <dbReference type="ChEBI" id="CHEBI:33019"/>
        <dbReference type="ChEBI" id="CHEBI:82696"/>
        <dbReference type="ChEBI" id="CHEBI:456215"/>
        <dbReference type="EC" id="6.3.1.14"/>
    </reaction>
</comment>
<evidence type="ECO:0000256" key="2">
    <source>
        <dbReference type="ARBA" id="ARBA00008496"/>
    </source>
</evidence>
<dbReference type="NCBIfam" id="TIGR00290">
    <property type="entry name" value="MJ0570_dom"/>
    <property type="match status" value="1"/>
</dbReference>
<gene>
    <name evidence="11" type="ORF">ASIM_LOCUS12121</name>
</gene>